<organism evidence="8 9">
    <name type="scientific">Lactiplantibacillus dongliensis</name>
    <dbReference type="NCBI Taxonomy" id="2559919"/>
    <lineage>
        <taxon>Bacteria</taxon>
        <taxon>Bacillati</taxon>
        <taxon>Bacillota</taxon>
        <taxon>Bacilli</taxon>
        <taxon>Lactobacillales</taxon>
        <taxon>Lactobacillaceae</taxon>
        <taxon>Lactiplantibacillus</taxon>
    </lineage>
</organism>
<accession>A0ABW1RAN2</accession>
<dbReference type="InterPro" id="IPR027417">
    <property type="entry name" value="P-loop_NTPase"/>
</dbReference>
<dbReference type="Pfam" id="PF06470">
    <property type="entry name" value="SMC_hinge"/>
    <property type="match status" value="1"/>
</dbReference>
<evidence type="ECO:0000256" key="4">
    <source>
        <dbReference type="ARBA" id="ARBA00023054"/>
    </source>
</evidence>
<keyword evidence="3 6" id="KW-0067">ATP-binding</keyword>
<dbReference type="HAMAP" id="MF_01894">
    <property type="entry name" value="Smc_prok"/>
    <property type="match status" value="1"/>
</dbReference>
<dbReference type="NCBIfam" id="TIGR02168">
    <property type="entry name" value="SMC_prok_B"/>
    <property type="match status" value="1"/>
</dbReference>
<comment type="domain">
    <text evidence="6">Contains large globular domains required for ATP hydrolysis at each terminus and a third globular domain forming a flexible hinge near the middle of the molecule. These domains are separated by coiled-coil structures.</text>
</comment>
<sequence>MQLKSLEISGFKSFADKTKIDFQAGMTGIVGPNGSGKSNIIEAIRWVLGEQAVKSLRGTKMTDVIFAGSAHRKPLNLAKVTITFDNSDHFLPLDYAEVSITRKLFRNGDSDYLINNQSCRLKDITTLMADTGLGKDSFSVISQGRVEAVFNAKPEDRRSIIEDVAGVLKYKKDKLTTESKLAETTDYLDRVNDIIAELAQQKGPLEEQASLARDYQDQKQKYDYLDRSRLVKKVTIAHDQLVTVNTQLAKAKTLMQDYQRQAQVGATKLAKFKAQQAEQLQLKDQLADRNLELTKTIENTQGQQGVDAERRQNQQATQARLTATLQTATQQVNQLTQQRDELTAQLTKQQQAVKTKQAAVNELTTATSEQGRQQLADQLTTLRNAFIDEKQVQASLNNEAKNLTKQHQQTGNQSDALAQRLATAQTQLKQAETTVNIQNRDQSALANQVTAQQTLLQQQRDQLKTNAVQTDDQQQRWLAAAGMMEKAKSQLETLQSVQERYTNFYAGVRTVLQHRQQFPGVDGAVSELLTVPSDYTKAIEVALGGQLQNIVCETQQVAKTVVNFLKTQHYGRATFLPIDRIQARQLPSNTVRDLQQQPGVLGIASELVSCGDRHVAIKRYLLGTTVIVDTLDHALALSRTRRFRCKLVTVGGETIAASGAITGGATRHDDQGLLQQQQRSEQLAADIDKMQAALITHEQALAKAKQTAKDLTAQVETTQQRLSDLKDRYSQAQGQLQAAQSEQQQLARQVKALNYEQQQRADANDSYADQVARNQQALADNKAKLADYEQQMHTVEQQQNDYEQYQKAQAGKLQTQREALVTLTEHCKQTQQQVSQCAQQLATQQTAVTQAQSELATVKDTLSSQQLSGQERTERLASAQADQQKVVAQQATVQATLTDLNDAVAELSDDQTRTQQLAAAATDDYRRLELSQTKLTGEVEHATADLNEKYQLTVTAAQADVSDLDLPAITEQLKLLKRGLDEIGTVNLGAIDEFERVAQRYDFLTSQAVDLKAAKAHLLQTMADLDETVATRFKTAFDQVAQEFSQIFVQMFGGGKAELILTDPDNLLTSGVDIMAQPPGKKFQRLSLLSGGERALTAITLLFAILAVRPVPFSILDEAEAALDDANVDRFSQYLNDFQTGTQFVIITHRKGTMVHANVLYGVTMEESGVSKMVSVSLDDLKDQTTKPN</sequence>
<dbReference type="Gene3D" id="3.40.50.300">
    <property type="entry name" value="P-loop containing nucleotide triphosphate hydrolases"/>
    <property type="match status" value="2"/>
</dbReference>
<dbReference type="Gene3D" id="3.30.70.1620">
    <property type="match status" value="1"/>
</dbReference>
<feature type="binding site" evidence="6">
    <location>
        <begin position="32"/>
        <end position="39"/>
    </location>
    <ligand>
        <name>ATP</name>
        <dbReference type="ChEBI" id="CHEBI:30616"/>
    </ligand>
</feature>
<protein>
    <recommendedName>
        <fullName evidence="6">Chromosome partition protein Smc</fullName>
    </recommendedName>
</protein>
<keyword evidence="5 6" id="KW-0238">DNA-binding</keyword>
<dbReference type="RefSeq" id="WP_137639795.1">
    <property type="nucleotide sequence ID" value="NZ_BJDK01000010.1"/>
</dbReference>
<comment type="caution">
    <text evidence="8">The sequence shown here is derived from an EMBL/GenBank/DDBJ whole genome shotgun (WGS) entry which is preliminary data.</text>
</comment>
<keyword evidence="2 6" id="KW-0547">Nucleotide-binding</keyword>
<feature type="coiled-coil region" evidence="6">
    <location>
        <begin position="393"/>
        <end position="441"/>
    </location>
</feature>
<keyword evidence="4 6" id="KW-0175">Coiled coil</keyword>
<gene>
    <name evidence="6 8" type="primary">smc</name>
    <name evidence="8" type="ORF">ACFP3T_11095</name>
</gene>
<feature type="coiled-coil region" evidence="6">
    <location>
        <begin position="241"/>
        <end position="359"/>
    </location>
</feature>
<comment type="function">
    <text evidence="6">Required for chromosome condensation and partitioning.</text>
</comment>
<evidence type="ECO:0000256" key="2">
    <source>
        <dbReference type="ARBA" id="ARBA00022741"/>
    </source>
</evidence>
<evidence type="ECO:0000313" key="8">
    <source>
        <dbReference type="EMBL" id="MFC6165218.1"/>
    </source>
</evidence>
<reference evidence="9" key="1">
    <citation type="journal article" date="2019" name="Int. J. Syst. Evol. Microbiol.">
        <title>The Global Catalogue of Microorganisms (GCM) 10K type strain sequencing project: providing services to taxonomists for standard genome sequencing and annotation.</title>
        <authorList>
            <consortium name="The Broad Institute Genomics Platform"/>
            <consortium name="The Broad Institute Genome Sequencing Center for Infectious Disease"/>
            <person name="Wu L."/>
            <person name="Ma J."/>
        </authorList>
    </citation>
    <scope>NUCLEOTIDE SEQUENCE [LARGE SCALE GENOMIC DNA]</scope>
    <source>
        <strain evidence="9">CCM 8932</strain>
    </source>
</reference>
<dbReference type="InterPro" id="IPR024704">
    <property type="entry name" value="SMC"/>
</dbReference>
<dbReference type="Gene3D" id="1.10.287.1490">
    <property type="match status" value="1"/>
</dbReference>
<evidence type="ECO:0000256" key="3">
    <source>
        <dbReference type="ARBA" id="ARBA00022840"/>
    </source>
</evidence>
<feature type="coiled-coil region" evidence="6">
    <location>
        <begin position="673"/>
        <end position="808"/>
    </location>
</feature>
<dbReference type="Proteomes" id="UP001596253">
    <property type="component" value="Unassembled WGS sequence"/>
</dbReference>
<dbReference type="InterPro" id="IPR036277">
    <property type="entry name" value="SMC_hinge_sf"/>
</dbReference>
<dbReference type="SUPFAM" id="SSF57997">
    <property type="entry name" value="Tropomyosin"/>
    <property type="match status" value="1"/>
</dbReference>
<dbReference type="CDD" id="cd03278">
    <property type="entry name" value="ABC_SMC_barmotin"/>
    <property type="match status" value="2"/>
</dbReference>
<dbReference type="PIRSF" id="PIRSF005719">
    <property type="entry name" value="SMC"/>
    <property type="match status" value="1"/>
</dbReference>
<dbReference type="PANTHER" id="PTHR43977">
    <property type="entry name" value="STRUCTURAL MAINTENANCE OF CHROMOSOMES PROTEIN 3"/>
    <property type="match status" value="1"/>
</dbReference>
<feature type="domain" description="SMC hinge" evidence="7">
    <location>
        <begin position="519"/>
        <end position="638"/>
    </location>
</feature>
<dbReference type="SMART" id="SM00968">
    <property type="entry name" value="SMC_hinge"/>
    <property type="match status" value="1"/>
</dbReference>
<comment type="similarity">
    <text evidence="6">Belongs to the SMC family.</text>
</comment>
<name>A0ABW1RAN2_9LACO</name>
<comment type="subcellular location">
    <subcellularLocation>
        <location evidence="6">Cytoplasm</location>
    </subcellularLocation>
</comment>
<dbReference type="InterPro" id="IPR003395">
    <property type="entry name" value="RecF/RecN/SMC_N"/>
</dbReference>
<dbReference type="Pfam" id="PF02463">
    <property type="entry name" value="SMC_N"/>
    <property type="match status" value="1"/>
</dbReference>
<keyword evidence="9" id="KW-1185">Reference proteome</keyword>
<dbReference type="SUPFAM" id="SSF52540">
    <property type="entry name" value="P-loop containing nucleoside triphosphate hydrolases"/>
    <property type="match status" value="1"/>
</dbReference>
<evidence type="ECO:0000313" key="9">
    <source>
        <dbReference type="Proteomes" id="UP001596253"/>
    </source>
</evidence>
<evidence type="ECO:0000259" key="7">
    <source>
        <dbReference type="SMART" id="SM00968"/>
    </source>
</evidence>
<evidence type="ECO:0000256" key="6">
    <source>
        <dbReference type="HAMAP-Rule" id="MF_01894"/>
    </source>
</evidence>
<comment type="subunit">
    <text evidence="6">Homodimer.</text>
</comment>
<dbReference type="Gene3D" id="1.20.1060.20">
    <property type="match status" value="1"/>
</dbReference>
<proteinExistence type="inferred from homology"/>
<keyword evidence="1 6" id="KW-0963">Cytoplasm</keyword>
<dbReference type="EMBL" id="JBHSSD010000043">
    <property type="protein sequence ID" value="MFC6165218.1"/>
    <property type="molecule type" value="Genomic_DNA"/>
</dbReference>
<dbReference type="InterPro" id="IPR011890">
    <property type="entry name" value="SMC_prok"/>
</dbReference>
<evidence type="ECO:0000256" key="5">
    <source>
        <dbReference type="ARBA" id="ARBA00023125"/>
    </source>
</evidence>
<evidence type="ECO:0000256" key="1">
    <source>
        <dbReference type="ARBA" id="ARBA00022490"/>
    </source>
</evidence>
<dbReference type="InterPro" id="IPR010935">
    <property type="entry name" value="SMC_hinge"/>
</dbReference>
<dbReference type="SUPFAM" id="SSF75553">
    <property type="entry name" value="Smc hinge domain"/>
    <property type="match status" value="1"/>
</dbReference>